<sequence>MESNRPYWIILVVLAVAFLFFMHSIHGLRVEKVMKEAARYNEIHIVWDWNAFQAWTDRGQTAKTFDEREKKLEEAETSGRR</sequence>
<feature type="transmembrane region" description="Helical" evidence="1">
    <location>
        <begin position="6"/>
        <end position="25"/>
    </location>
</feature>
<comment type="caution">
    <text evidence="2">The sequence shown here is derived from an EMBL/GenBank/DDBJ whole genome shotgun (WGS) entry which is preliminary data.</text>
</comment>
<organism evidence="2">
    <name type="scientific">candidate division TA06 bacterium ADurb.Bin417</name>
    <dbReference type="NCBI Taxonomy" id="1852828"/>
    <lineage>
        <taxon>Bacteria</taxon>
        <taxon>Bacteria division TA06</taxon>
    </lineage>
</organism>
<keyword evidence="1" id="KW-0472">Membrane</keyword>
<proteinExistence type="predicted"/>
<keyword evidence="1" id="KW-1133">Transmembrane helix</keyword>
<dbReference type="AlphaFoldDB" id="A0A1V5MH14"/>
<dbReference type="EMBL" id="MWAK01000103">
    <property type="protein sequence ID" value="OPZ92392.1"/>
    <property type="molecule type" value="Genomic_DNA"/>
</dbReference>
<name>A0A1V5MH14_UNCT6</name>
<evidence type="ECO:0000256" key="1">
    <source>
        <dbReference type="SAM" id="Phobius"/>
    </source>
</evidence>
<accession>A0A1V5MH14</accession>
<protein>
    <submittedName>
        <fullName evidence="2">Uncharacterized protein</fullName>
    </submittedName>
</protein>
<reference evidence="2" key="1">
    <citation type="submission" date="2017-02" db="EMBL/GenBank/DDBJ databases">
        <title>Delving into the versatile metabolic prowess of the omnipresent phylum Bacteroidetes.</title>
        <authorList>
            <person name="Nobu M.K."/>
            <person name="Mei R."/>
            <person name="Narihiro T."/>
            <person name="Kuroda K."/>
            <person name="Liu W.-T."/>
        </authorList>
    </citation>
    <scope>NUCLEOTIDE SEQUENCE</scope>
    <source>
        <strain evidence="2">ADurb.Bin417</strain>
    </source>
</reference>
<dbReference type="Proteomes" id="UP000485484">
    <property type="component" value="Unassembled WGS sequence"/>
</dbReference>
<evidence type="ECO:0000313" key="2">
    <source>
        <dbReference type="EMBL" id="OPZ92392.1"/>
    </source>
</evidence>
<gene>
    <name evidence="2" type="ORF">BWY73_00826</name>
</gene>
<keyword evidence="1" id="KW-0812">Transmembrane</keyword>